<keyword evidence="1" id="KW-1133">Transmembrane helix</keyword>
<dbReference type="Proteomes" id="UP000679307">
    <property type="component" value="Chromosome"/>
</dbReference>
<feature type="transmembrane region" description="Helical" evidence="1">
    <location>
        <begin position="41"/>
        <end position="63"/>
    </location>
</feature>
<sequence length="501" mass="53834">MTTYADYQRDPIGWFFGLSGGQLLLLSLASLPAFWAISRVAWFSALLFAGIWLMVLAVTVVPVRGRSATGWMIASIAYAFGGLLGWTSFRAKAARGRAEDLETPDLPGVLQGIQIHDGPPHGSQLQRVAVVQDHSTRTWSVTAAVVHPGIGMQDSDERARYGEALAGLIDVAGRTEKIDEILFVVRTVPEDGAERELWVTKHRRPGAPELAEQVNADLARGLTQASVRTEVFVTLVVPEARIARSAKESGGGLEGRCRELYLLLGEIEAQLRGPLGMTSVRWLTSPELALACRTGFAPGDRAGIVEALSMREKDAGVAADVPWAMAGPSGADATVRHYSHDAWNSISSTIKLPTRGAVMGALAPILTPSEAGERRSFVVAYPMVSQSKADRQSGNAEWAADIAEGMNERLGRKTRAKQRDDTSKARGLDVKLARGNALTRPYAVCTVTVPKTSRISEFGRRLDASIRRAGFAPLRLDLSQDVGFASSTVPLGISLTRAGDA</sequence>
<evidence type="ECO:0000256" key="1">
    <source>
        <dbReference type="SAM" id="Phobius"/>
    </source>
</evidence>
<keyword evidence="3" id="KW-1185">Reference proteome</keyword>
<evidence type="ECO:0008006" key="4">
    <source>
        <dbReference type="Google" id="ProtNLM"/>
    </source>
</evidence>
<keyword evidence="1" id="KW-0472">Membrane</keyword>
<dbReference type="EMBL" id="CP075371">
    <property type="protein sequence ID" value="QVT79298.1"/>
    <property type="molecule type" value="Genomic_DNA"/>
</dbReference>
<keyword evidence="1" id="KW-0812">Transmembrane</keyword>
<evidence type="ECO:0000313" key="2">
    <source>
        <dbReference type="EMBL" id="QVT79298.1"/>
    </source>
</evidence>
<proteinExistence type="predicted"/>
<reference evidence="2 3" key="1">
    <citation type="submission" date="2021-05" db="EMBL/GenBank/DDBJ databases">
        <title>Complete genome of Nocardioides aquaticus KCTC 9944T isolated from meromictic and hypersaline Ekho Lake, Antarctica.</title>
        <authorList>
            <person name="Hwang K."/>
            <person name="Kim K.M."/>
            <person name="Choe H."/>
        </authorList>
    </citation>
    <scope>NUCLEOTIDE SEQUENCE [LARGE SCALE GENOMIC DNA]</scope>
    <source>
        <strain evidence="2 3">KCTC 9944</strain>
    </source>
</reference>
<dbReference type="InterPro" id="IPR049978">
    <property type="entry name" value="SCO6880-like"/>
</dbReference>
<dbReference type="NCBIfam" id="NF042935">
    <property type="entry name" value="SCO6880_fam"/>
    <property type="match status" value="1"/>
</dbReference>
<feature type="transmembrane region" description="Helical" evidence="1">
    <location>
        <begin position="70"/>
        <end position="89"/>
    </location>
</feature>
<feature type="transmembrane region" description="Helical" evidence="1">
    <location>
        <begin position="12"/>
        <end position="35"/>
    </location>
</feature>
<evidence type="ECO:0000313" key="3">
    <source>
        <dbReference type="Proteomes" id="UP000679307"/>
    </source>
</evidence>
<dbReference type="RefSeq" id="WP_214058772.1">
    <property type="nucleotide sequence ID" value="NZ_BAAAHS010000082.1"/>
</dbReference>
<gene>
    <name evidence="2" type="ORF">ENKNEFLB_01679</name>
</gene>
<protein>
    <recommendedName>
        <fullName evidence="4">PrgI family protein</fullName>
    </recommendedName>
</protein>
<name>A0ABX8EJQ8_9ACTN</name>
<organism evidence="2 3">
    <name type="scientific">Nocardioides aquaticus</name>
    <dbReference type="NCBI Taxonomy" id="160826"/>
    <lineage>
        <taxon>Bacteria</taxon>
        <taxon>Bacillati</taxon>
        <taxon>Actinomycetota</taxon>
        <taxon>Actinomycetes</taxon>
        <taxon>Propionibacteriales</taxon>
        <taxon>Nocardioidaceae</taxon>
        <taxon>Nocardioides</taxon>
    </lineage>
</organism>
<accession>A0ABX8EJQ8</accession>